<feature type="region of interest" description="Disordered" evidence="1">
    <location>
        <begin position="72"/>
        <end position="137"/>
    </location>
</feature>
<gene>
    <name evidence="3" type="ORF">E6C60_4005</name>
</gene>
<dbReference type="Gene3D" id="1.10.30.50">
    <property type="match status" value="1"/>
</dbReference>
<dbReference type="KEGG" id="palo:E6C60_4005"/>
<dbReference type="AlphaFoldDB" id="A0A4P8XRW3"/>
<evidence type="ECO:0000256" key="1">
    <source>
        <dbReference type="SAM" id="MobiDB-lite"/>
    </source>
</evidence>
<evidence type="ECO:0000259" key="2">
    <source>
        <dbReference type="SMART" id="SM00507"/>
    </source>
</evidence>
<dbReference type="PANTHER" id="PTHR33877:SF2">
    <property type="entry name" value="OS07G0170200 PROTEIN"/>
    <property type="match status" value="1"/>
</dbReference>
<dbReference type="InterPro" id="IPR029471">
    <property type="entry name" value="HNH_5"/>
</dbReference>
<evidence type="ECO:0000313" key="3">
    <source>
        <dbReference type="EMBL" id="QCT04710.1"/>
    </source>
</evidence>
<keyword evidence="3" id="KW-0378">Hydrolase</keyword>
<keyword evidence="3" id="KW-0255">Endonuclease</keyword>
<dbReference type="EMBL" id="CP040396">
    <property type="protein sequence ID" value="QCT04710.1"/>
    <property type="molecule type" value="Genomic_DNA"/>
</dbReference>
<dbReference type="CDD" id="cd00085">
    <property type="entry name" value="HNHc"/>
    <property type="match status" value="1"/>
</dbReference>
<feature type="compositionally biased region" description="Pro residues" evidence="1">
    <location>
        <begin position="119"/>
        <end position="131"/>
    </location>
</feature>
<name>A0A4P8XRW3_9BACL</name>
<dbReference type="Proteomes" id="UP000300879">
    <property type="component" value="Chromosome"/>
</dbReference>
<dbReference type="SMART" id="SM00507">
    <property type="entry name" value="HNHc"/>
    <property type="match status" value="1"/>
</dbReference>
<dbReference type="Pfam" id="PF14279">
    <property type="entry name" value="HNH_5"/>
    <property type="match status" value="1"/>
</dbReference>
<evidence type="ECO:0000313" key="4">
    <source>
        <dbReference type="Proteomes" id="UP000300879"/>
    </source>
</evidence>
<proteinExistence type="predicted"/>
<reference evidence="3 4" key="1">
    <citation type="submission" date="2019-05" db="EMBL/GenBank/DDBJ databases">
        <authorList>
            <person name="Chen C."/>
        </authorList>
    </citation>
    <scope>NUCLEOTIDE SEQUENCE [LARGE SCALE GENOMIC DNA]</scope>
    <source>
        <strain evidence="3 4">HB172198</strain>
    </source>
</reference>
<keyword evidence="3" id="KW-0540">Nuclease</keyword>
<dbReference type="GO" id="GO:0004519">
    <property type="term" value="F:endonuclease activity"/>
    <property type="evidence" value="ECO:0007669"/>
    <property type="project" value="UniProtKB-KW"/>
</dbReference>
<dbReference type="PANTHER" id="PTHR33877">
    <property type="entry name" value="SLL1193 PROTEIN"/>
    <property type="match status" value="1"/>
</dbReference>
<keyword evidence="4" id="KW-1185">Reference proteome</keyword>
<dbReference type="InterPro" id="IPR003615">
    <property type="entry name" value="HNH_nuc"/>
</dbReference>
<feature type="domain" description="HNH nuclease" evidence="2">
    <location>
        <begin position="193"/>
        <end position="242"/>
    </location>
</feature>
<organism evidence="3 4">
    <name type="scientific">Paenibacillus algicola</name>
    <dbReference type="NCBI Taxonomy" id="2565926"/>
    <lineage>
        <taxon>Bacteria</taxon>
        <taxon>Bacillati</taxon>
        <taxon>Bacillota</taxon>
        <taxon>Bacilli</taxon>
        <taxon>Bacillales</taxon>
        <taxon>Paenibacillaceae</taxon>
        <taxon>Paenibacillus</taxon>
    </lineage>
</organism>
<dbReference type="InterPro" id="IPR052892">
    <property type="entry name" value="NA-targeting_endonuclease"/>
</dbReference>
<sequence>MKRMDLGNTCHHNKFGVNSAGLLSGFMMNNIHMPGNKLTRTQKRRAARKRAKARAKAAEQVLLASDAAVQSAAESSSKGGHSGGSGGNQVKRRRQSAARRDTALNVPPAAKTSAKGRPAAPPRPPRVPGQPDPYDAARLVPTRAGFIRMRGRTDKNRRWQQDIDPQLAEILVNESAAVVVNRNTIRRLYTNKGFRKYILERDAYQCYFCGNYGNTIDHLLPRAKGGHTTPVNCVCACMDCNQSKADQHLEDFIRSKPLEDGEKPSGSQFHGM</sequence>
<protein>
    <submittedName>
        <fullName evidence="3">HNH endonuclease</fullName>
    </submittedName>
</protein>
<accession>A0A4P8XRW3</accession>